<accession>A0A3M7PA94</accession>
<comment type="caution">
    <text evidence="1">The sequence shown here is derived from an EMBL/GenBank/DDBJ whole genome shotgun (WGS) entry which is preliminary data.</text>
</comment>
<proteinExistence type="predicted"/>
<organism evidence="1 2">
    <name type="scientific">Brachionus plicatilis</name>
    <name type="common">Marine rotifer</name>
    <name type="synonym">Brachionus muelleri</name>
    <dbReference type="NCBI Taxonomy" id="10195"/>
    <lineage>
        <taxon>Eukaryota</taxon>
        <taxon>Metazoa</taxon>
        <taxon>Spiralia</taxon>
        <taxon>Gnathifera</taxon>
        <taxon>Rotifera</taxon>
        <taxon>Eurotatoria</taxon>
        <taxon>Monogononta</taxon>
        <taxon>Pseudotrocha</taxon>
        <taxon>Ploima</taxon>
        <taxon>Brachionidae</taxon>
        <taxon>Brachionus</taxon>
    </lineage>
</organism>
<dbReference type="EMBL" id="REGN01012316">
    <property type="protein sequence ID" value="RMZ95988.1"/>
    <property type="molecule type" value="Genomic_DNA"/>
</dbReference>
<reference evidence="1 2" key="1">
    <citation type="journal article" date="2018" name="Sci. Rep.">
        <title>Genomic signatures of local adaptation to the degree of environmental predictability in rotifers.</title>
        <authorList>
            <person name="Franch-Gras L."/>
            <person name="Hahn C."/>
            <person name="Garcia-Roger E.M."/>
            <person name="Carmona M.J."/>
            <person name="Serra M."/>
            <person name="Gomez A."/>
        </authorList>
    </citation>
    <scope>NUCLEOTIDE SEQUENCE [LARGE SCALE GENOMIC DNA]</scope>
    <source>
        <strain evidence="1">HYR1</strain>
    </source>
</reference>
<keyword evidence="2" id="KW-1185">Reference proteome</keyword>
<evidence type="ECO:0000313" key="1">
    <source>
        <dbReference type="EMBL" id="RMZ95988.1"/>
    </source>
</evidence>
<name>A0A3M7PA94_BRAPC</name>
<dbReference type="Proteomes" id="UP000276133">
    <property type="component" value="Unassembled WGS sequence"/>
</dbReference>
<gene>
    <name evidence="1" type="ORF">BpHYR1_013737</name>
</gene>
<protein>
    <submittedName>
        <fullName evidence="1">Uncharacterized protein</fullName>
    </submittedName>
</protein>
<dbReference type="AlphaFoldDB" id="A0A3M7PA94"/>
<evidence type="ECO:0000313" key="2">
    <source>
        <dbReference type="Proteomes" id="UP000276133"/>
    </source>
</evidence>
<sequence length="61" mass="7252">MVNCLFTNLFTWNCEWSMSNFIVVRCVVLFSFEYDIVLKITKITLHPRPLSFKESVFCLNI</sequence>